<keyword evidence="4" id="KW-1185">Reference proteome</keyword>
<keyword evidence="1" id="KW-0812">Transmembrane</keyword>
<feature type="transmembrane region" description="Helical" evidence="1">
    <location>
        <begin position="235"/>
        <end position="254"/>
    </location>
</feature>
<dbReference type="STRING" id="933084.A0A067P844"/>
<feature type="transmembrane region" description="Helical" evidence="1">
    <location>
        <begin position="53"/>
        <end position="72"/>
    </location>
</feature>
<dbReference type="InterPro" id="IPR045340">
    <property type="entry name" value="DUF6533"/>
</dbReference>
<feature type="domain" description="DUF6533" evidence="2">
    <location>
        <begin position="23"/>
        <end position="63"/>
    </location>
</feature>
<gene>
    <name evidence="3" type="ORF">JAAARDRAFT_611561</name>
</gene>
<dbReference type="HOGENOM" id="CLU_035509_10_0_1"/>
<evidence type="ECO:0000256" key="1">
    <source>
        <dbReference type="SAM" id="Phobius"/>
    </source>
</evidence>
<feature type="transmembrane region" description="Helical" evidence="1">
    <location>
        <begin position="163"/>
        <end position="188"/>
    </location>
</feature>
<dbReference type="Proteomes" id="UP000027265">
    <property type="component" value="Unassembled WGS sequence"/>
</dbReference>
<organism evidence="3 4">
    <name type="scientific">Jaapia argillacea MUCL 33604</name>
    <dbReference type="NCBI Taxonomy" id="933084"/>
    <lineage>
        <taxon>Eukaryota</taxon>
        <taxon>Fungi</taxon>
        <taxon>Dikarya</taxon>
        <taxon>Basidiomycota</taxon>
        <taxon>Agaricomycotina</taxon>
        <taxon>Agaricomycetes</taxon>
        <taxon>Agaricomycetidae</taxon>
        <taxon>Jaapiales</taxon>
        <taxon>Jaapiaceae</taxon>
        <taxon>Jaapia</taxon>
    </lineage>
</organism>
<feature type="transmembrane region" description="Helical" evidence="1">
    <location>
        <begin position="209"/>
        <end position="229"/>
    </location>
</feature>
<proteinExistence type="predicted"/>
<dbReference type="InParanoid" id="A0A067P844"/>
<keyword evidence="1" id="KW-0472">Membrane</keyword>
<dbReference type="OrthoDB" id="3066463at2759"/>
<evidence type="ECO:0000259" key="2">
    <source>
        <dbReference type="Pfam" id="PF20151"/>
    </source>
</evidence>
<sequence length="305" mass="34436">MIVSASITDPRATQLVSSNFYGALAFLIWDVLITFDEEVHHIWRKSSSSWIKWLFLWTRYFVLSAEILNLVVTSQTTPFPLTPRFCKVSLSIQTLVADITMAVSVDVLLIIRVYALWNRKRWVGILLGTCLTFEVVVALVGWILSLRYEYAYGCDITSAPYSIFYPLTILAVFVTDAVILILTLVRCVRFRRFRNRRSPIVFLMARDGILAFFTVYGIGLVNMVIYVAFPASLRALAYGWFLSVVSSGVCRLILSMERLARSEETLAVDGSSEPQLTEEFPYFPGPSTNIEAIPMTPIVANPPES</sequence>
<keyword evidence="1" id="KW-1133">Transmembrane helix</keyword>
<protein>
    <recommendedName>
        <fullName evidence="2">DUF6533 domain-containing protein</fullName>
    </recommendedName>
</protein>
<reference evidence="4" key="1">
    <citation type="journal article" date="2014" name="Proc. Natl. Acad. Sci. U.S.A.">
        <title>Extensive sampling of basidiomycete genomes demonstrates inadequacy of the white-rot/brown-rot paradigm for wood decay fungi.</title>
        <authorList>
            <person name="Riley R."/>
            <person name="Salamov A.A."/>
            <person name="Brown D.W."/>
            <person name="Nagy L.G."/>
            <person name="Floudas D."/>
            <person name="Held B.W."/>
            <person name="Levasseur A."/>
            <person name="Lombard V."/>
            <person name="Morin E."/>
            <person name="Otillar R."/>
            <person name="Lindquist E.A."/>
            <person name="Sun H."/>
            <person name="LaButti K.M."/>
            <person name="Schmutz J."/>
            <person name="Jabbour D."/>
            <person name="Luo H."/>
            <person name="Baker S.E."/>
            <person name="Pisabarro A.G."/>
            <person name="Walton J.D."/>
            <person name="Blanchette R.A."/>
            <person name="Henrissat B."/>
            <person name="Martin F."/>
            <person name="Cullen D."/>
            <person name="Hibbett D.S."/>
            <person name="Grigoriev I.V."/>
        </authorList>
    </citation>
    <scope>NUCLEOTIDE SEQUENCE [LARGE SCALE GENOMIC DNA]</scope>
    <source>
        <strain evidence="4">MUCL 33604</strain>
    </source>
</reference>
<accession>A0A067P844</accession>
<evidence type="ECO:0000313" key="3">
    <source>
        <dbReference type="EMBL" id="KDQ49965.1"/>
    </source>
</evidence>
<feature type="transmembrane region" description="Helical" evidence="1">
    <location>
        <begin position="92"/>
        <end position="115"/>
    </location>
</feature>
<feature type="transmembrane region" description="Helical" evidence="1">
    <location>
        <begin position="12"/>
        <end position="32"/>
    </location>
</feature>
<dbReference type="EMBL" id="KL197769">
    <property type="protein sequence ID" value="KDQ49965.1"/>
    <property type="molecule type" value="Genomic_DNA"/>
</dbReference>
<feature type="transmembrane region" description="Helical" evidence="1">
    <location>
        <begin position="122"/>
        <end position="143"/>
    </location>
</feature>
<dbReference type="AlphaFoldDB" id="A0A067P844"/>
<dbReference type="Pfam" id="PF20151">
    <property type="entry name" value="DUF6533"/>
    <property type="match status" value="1"/>
</dbReference>
<evidence type="ECO:0000313" key="4">
    <source>
        <dbReference type="Proteomes" id="UP000027265"/>
    </source>
</evidence>
<name>A0A067P844_9AGAM</name>